<dbReference type="InterPro" id="IPR009057">
    <property type="entry name" value="Homeodomain-like_sf"/>
</dbReference>
<dbReference type="InterPro" id="IPR027417">
    <property type="entry name" value="P-loop_NTPase"/>
</dbReference>
<dbReference type="Proteomes" id="UP000223071">
    <property type="component" value="Unassembled WGS sequence"/>
</dbReference>
<gene>
    <name evidence="6" type="ORF">A9A59_1024</name>
</gene>
<evidence type="ECO:0000256" key="2">
    <source>
        <dbReference type="ARBA" id="ARBA00022840"/>
    </source>
</evidence>
<dbReference type="Pfam" id="PF25601">
    <property type="entry name" value="AAA_lid_14"/>
    <property type="match status" value="1"/>
</dbReference>
<dbReference type="PROSITE" id="PS50045">
    <property type="entry name" value="SIGMA54_INTERACT_4"/>
    <property type="match status" value="1"/>
</dbReference>
<dbReference type="InterPro" id="IPR002197">
    <property type="entry name" value="HTH_Fis"/>
</dbReference>
<accession>A0A2A9HDE5</accession>
<protein>
    <submittedName>
        <fullName evidence="6">Regulatory Fis family protein</fullName>
    </submittedName>
</protein>
<evidence type="ECO:0000259" key="5">
    <source>
        <dbReference type="PROSITE" id="PS50045"/>
    </source>
</evidence>
<evidence type="ECO:0000313" key="7">
    <source>
        <dbReference type="Proteomes" id="UP000223071"/>
    </source>
</evidence>
<organism evidence="6 7">
    <name type="scientific">Tepidiforma thermophila (strain KCTC 52669 / CGMCC 1.13589 / G233)</name>
    <dbReference type="NCBI Taxonomy" id="2761530"/>
    <lineage>
        <taxon>Bacteria</taxon>
        <taxon>Bacillati</taxon>
        <taxon>Chloroflexota</taxon>
        <taxon>Tepidiformia</taxon>
        <taxon>Tepidiformales</taxon>
        <taxon>Tepidiformaceae</taxon>
        <taxon>Tepidiforma</taxon>
    </lineage>
</organism>
<dbReference type="PANTHER" id="PTHR32071">
    <property type="entry name" value="TRANSCRIPTIONAL REGULATORY PROTEIN"/>
    <property type="match status" value="1"/>
</dbReference>
<reference evidence="6 7" key="1">
    <citation type="submission" date="2017-09" db="EMBL/GenBank/DDBJ databases">
        <title>Sequencing the genomes of two abundant thermophiles in Great Basin hot springs: Thermocrinis jamiesonii and novel Chloroflexi Thermoflexus hugenholtzii.</title>
        <authorList>
            <person name="Hedlund B."/>
        </authorList>
    </citation>
    <scope>NUCLEOTIDE SEQUENCE [LARGE SCALE GENOMIC DNA]</scope>
    <source>
        <strain evidence="6 7">G233</strain>
    </source>
</reference>
<evidence type="ECO:0000256" key="1">
    <source>
        <dbReference type="ARBA" id="ARBA00022741"/>
    </source>
</evidence>
<dbReference type="SUPFAM" id="SSF46689">
    <property type="entry name" value="Homeodomain-like"/>
    <property type="match status" value="1"/>
</dbReference>
<dbReference type="Gene3D" id="1.10.8.60">
    <property type="match status" value="1"/>
</dbReference>
<dbReference type="InterPro" id="IPR002078">
    <property type="entry name" value="Sigma_54_int"/>
</dbReference>
<dbReference type="RefSeq" id="WP_098503255.1">
    <property type="nucleotide sequence ID" value="NZ_PDJQ01000001.1"/>
</dbReference>
<dbReference type="Gene3D" id="1.10.10.60">
    <property type="entry name" value="Homeodomain-like"/>
    <property type="match status" value="1"/>
</dbReference>
<keyword evidence="1" id="KW-0547">Nucleotide-binding</keyword>
<proteinExistence type="predicted"/>
<dbReference type="GO" id="GO:0006355">
    <property type="term" value="P:regulation of DNA-templated transcription"/>
    <property type="evidence" value="ECO:0007669"/>
    <property type="project" value="InterPro"/>
</dbReference>
<evidence type="ECO:0000256" key="3">
    <source>
        <dbReference type="ARBA" id="ARBA00023015"/>
    </source>
</evidence>
<dbReference type="Gene3D" id="3.40.50.300">
    <property type="entry name" value="P-loop containing nucleotide triphosphate hydrolases"/>
    <property type="match status" value="1"/>
</dbReference>
<dbReference type="PRINTS" id="PR01590">
    <property type="entry name" value="HTHFIS"/>
</dbReference>
<evidence type="ECO:0000313" key="6">
    <source>
        <dbReference type="EMBL" id="PFG73818.1"/>
    </source>
</evidence>
<keyword evidence="4" id="KW-0804">Transcription</keyword>
<name>A0A2A9HDE5_TEPT2</name>
<sequence>MSAQQAPGEFVFPLKGDIDVLRELHRLRECRLLKASSPPASNEAVPFRKVIEDSWKRASAAGVAPTLRRVDVQRTPTVDRRVMAAAAPILRKLADEVADNHAAVIFTDPSGAILESLGDKSVLRALDRAGAAPGHLLAEDAAGTNGIGTALSAGCGIQVVGAEHFVEAFQLFSCTCFPVRDPFTGEVCASLDVTVRAIDHRPDIYEYVRTAATKIEESLHALLIADQMSLIQHYLTITTQGDLAVFATNGETLVANRRAINLLQGTDRDVVLNRLFAEGSQPNAGEIVELETRGALKLIVRIQRVVDEYGKRGVVATLEPQLKLGKSTTATPASATPPLPELIGRSPAFVAAVAKARRSASEPGLLLIAGEPGTGKATLAITVGAQAARTMTVVDAITGITQTYSAAPSGHQNGASSSRLQDSVTVILHLENVREEDVVSCPAVQRALQKQGLVIATTSSASRVLPSLRKATSAVICLPRLEERTDDIPRLAQWYLLNRQRRLTIDQDALALLQRMNYEENVRSLFSVLEAAAEKARGFRVTRDDIIAVVGGKVPTRRGMMEELSVRAVRDALAMTGGNRSAAARVLGISRATLYRWLEHFGEDLGAAPAP</sequence>
<dbReference type="AlphaFoldDB" id="A0A2A9HDE5"/>
<dbReference type="SUPFAM" id="SSF52540">
    <property type="entry name" value="P-loop containing nucleoside triphosphate hydrolases"/>
    <property type="match status" value="1"/>
</dbReference>
<dbReference type="Gene3D" id="3.30.450.40">
    <property type="match status" value="1"/>
</dbReference>
<dbReference type="GO" id="GO:0043565">
    <property type="term" value="F:sequence-specific DNA binding"/>
    <property type="evidence" value="ECO:0007669"/>
    <property type="project" value="InterPro"/>
</dbReference>
<evidence type="ECO:0000256" key="4">
    <source>
        <dbReference type="ARBA" id="ARBA00023163"/>
    </source>
</evidence>
<dbReference type="GO" id="GO:0005524">
    <property type="term" value="F:ATP binding"/>
    <property type="evidence" value="ECO:0007669"/>
    <property type="project" value="UniProtKB-KW"/>
</dbReference>
<keyword evidence="7" id="KW-1185">Reference proteome</keyword>
<feature type="domain" description="Sigma-54 factor interaction" evidence="5">
    <location>
        <begin position="342"/>
        <end position="534"/>
    </location>
</feature>
<dbReference type="Pfam" id="PF02954">
    <property type="entry name" value="HTH_8"/>
    <property type="match status" value="1"/>
</dbReference>
<keyword evidence="3" id="KW-0805">Transcription regulation</keyword>
<dbReference type="InterPro" id="IPR058031">
    <property type="entry name" value="AAA_lid_NorR"/>
</dbReference>
<dbReference type="InterPro" id="IPR029016">
    <property type="entry name" value="GAF-like_dom_sf"/>
</dbReference>
<keyword evidence="2" id="KW-0067">ATP-binding</keyword>
<dbReference type="EMBL" id="PDJQ01000001">
    <property type="protein sequence ID" value="PFG73818.1"/>
    <property type="molecule type" value="Genomic_DNA"/>
</dbReference>
<comment type="caution">
    <text evidence="6">The sequence shown here is derived from an EMBL/GenBank/DDBJ whole genome shotgun (WGS) entry which is preliminary data.</text>
</comment>